<keyword evidence="5" id="KW-1185">Reference proteome</keyword>
<organism evidence="2 5">
    <name type="scientific">Medicago truncatula</name>
    <name type="common">Barrel medic</name>
    <name type="synonym">Medicago tribuloides</name>
    <dbReference type="NCBI Taxonomy" id="3880"/>
    <lineage>
        <taxon>Eukaryota</taxon>
        <taxon>Viridiplantae</taxon>
        <taxon>Streptophyta</taxon>
        <taxon>Embryophyta</taxon>
        <taxon>Tracheophyta</taxon>
        <taxon>Spermatophyta</taxon>
        <taxon>Magnoliopsida</taxon>
        <taxon>eudicotyledons</taxon>
        <taxon>Gunneridae</taxon>
        <taxon>Pentapetalae</taxon>
        <taxon>rosids</taxon>
        <taxon>fabids</taxon>
        <taxon>Fabales</taxon>
        <taxon>Fabaceae</taxon>
        <taxon>Papilionoideae</taxon>
        <taxon>50 kb inversion clade</taxon>
        <taxon>NPAAA clade</taxon>
        <taxon>Hologalegina</taxon>
        <taxon>IRL clade</taxon>
        <taxon>Trifolieae</taxon>
        <taxon>Medicago</taxon>
    </lineage>
</organism>
<dbReference type="EMBL" id="CM001224">
    <property type="protein sequence ID" value="KEH19668.1"/>
    <property type="molecule type" value="Genomic_DNA"/>
</dbReference>
<dbReference type="GO" id="GO:0003955">
    <property type="term" value="F:NAD(P)H dehydrogenase (quinone) activity"/>
    <property type="evidence" value="ECO:0000318"/>
    <property type="project" value="GO_Central"/>
</dbReference>
<evidence type="ECO:0000313" key="4">
    <source>
        <dbReference type="EnsemblPlants" id="KEH19668"/>
    </source>
</evidence>
<evidence type="ECO:0000313" key="5">
    <source>
        <dbReference type="Proteomes" id="UP000002051"/>
    </source>
</evidence>
<accession>A0A072TS36</accession>
<dbReference type="HOGENOM" id="CLU_2336889_0_0_1"/>
<evidence type="ECO:0000256" key="1">
    <source>
        <dbReference type="ARBA" id="ARBA00006961"/>
    </source>
</evidence>
<reference evidence="2 5" key="1">
    <citation type="journal article" date="2011" name="Nature">
        <title>The Medicago genome provides insight into the evolution of rhizobial symbioses.</title>
        <authorList>
            <person name="Young N.D."/>
            <person name="Debelle F."/>
            <person name="Oldroyd G.E."/>
            <person name="Geurts R."/>
            <person name="Cannon S.B."/>
            <person name="Udvardi M.K."/>
            <person name="Benedito V.A."/>
            <person name="Mayer K.F."/>
            <person name="Gouzy J."/>
            <person name="Schoof H."/>
            <person name="Van de Peer Y."/>
            <person name="Proost S."/>
            <person name="Cook D.R."/>
            <person name="Meyers B.C."/>
            <person name="Spannagl M."/>
            <person name="Cheung F."/>
            <person name="De Mita S."/>
            <person name="Krishnakumar V."/>
            <person name="Gundlach H."/>
            <person name="Zhou S."/>
            <person name="Mudge J."/>
            <person name="Bharti A.K."/>
            <person name="Murray J.D."/>
            <person name="Naoumkina M.A."/>
            <person name="Rosen B."/>
            <person name="Silverstein K.A."/>
            <person name="Tang H."/>
            <person name="Rombauts S."/>
            <person name="Zhao P.X."/>
            <person name="Zhou P."/>
            <person name="Barbe V."/>
            <person name="Bardou P."/>
            <person name="Bechner M."/>
            <person name="Bellec A."/>
            <person name="Berger A."/>
            <person name="Berges H."/>
            <person name="Bidwell S."/>
            <person name="Bisseling T."/>
            <person name="Choisne N."/>
            <person name="Couloux A."/>
            <person name="Denny R."/>
            <person name="Deshpande S."/>
            <person name="Dai X."/>
            <person name="Doyle J.J."/>
            <person name="Dudez A.M."/>
            <person name="Farmer A.D."/>
            <person name="Fouteau S."/>
            <person name="Franken C."/>
            <person name="Gibelin C."/>
            <person name="Gish J."/>
            <person name="Goldstein S."/>
            <person name="Gonzalez A.J."/>
            <person name="Green P.J."/>
            <person name="Hallab A."/>
            <person name="Hartog M."/>
            <person name="Hua A."/>
            <person name="Humphray S.J."/>
            <person name="Jeong D.H."/>
            <person name="Jing Y."/>
            <person name="Jocker A."/>
            <person name="Kenton S.M."/>
            <person name="Kim D.J."/>
            <person name="Klee K."/>
            <person name="Lai H."/>
            <person name="Lang C."/>
            <person name="Lin S."/>
            <person name="Macmil S.L."/>
            <person name="Magdelenat G."/>
            <person name="Matthews L."/>
            <person name="McCorrison J."/>
            <person name="Monaghan E.L."/>
            <person name="Mun J.H."/>
            <person name="Najar F.Z."/>
            <person name="Nicholson C."/>
            <person name="Noirot C."/>
            <person name="O'Bleness M."/>
            <person name="Paule C.R."/>
            <person name="Poulain J."/>
            <person name="Prion F."/>
            <person name="Qin B."/>
            <person name="Qu C."/>
            <person name="Retzel E.F."/>
            <person name="Riddle C."/>
            <person name="Sallet E."/>
            <person name="Samain S."/>
            <person name="Samson N."/>
            <person name="Sanders I."/>
            <person name="Saurat O."/>
            <person name="Scarpelli C."/>
            <person name="Schiex T."/>
            <person name="Segurens B."/>
            <person name="Severin A.J."/>
            <person name="Sherrier D.J."/>
            <person name="Shi R."/>
            <person name="Sims S."/>
            <person name="Singer S.R."/>
            <person name="Sinharoy S."/>
            <person name="Sterck L."/>
            <person name="Viollet A."/>
            <person name="Wang B.B."/>
            <person name="Wang K."/>
            <person name="Wang M."/>
            <person name="Wang X."/>
            <person name="Warfsmann J."/>
            <person name="Weissenbach J."/>
            <person name="White D.D."/>
            <person name="White J.D."/>
            <person name="Wiley G.B."/>
            <person name="Wincker P."/>
            <person name="Xing Y."/>
            <person name="Yang L."/>
            <person name="Yao Z."/>
            <person name="Ying F."/>
            <person name="Zhai J."/>
            <person name="Zhou L."/>
            <person name="Zuber A."/>
            <person name="Denarie J."/>
            <person name="Dixon R.A."/>
            <person name="May G.D."/>
            <person name="Schwartz D.C."/>
            <person name="Rogers J."/>
            <person name="Quetier F."/>
            <person name="Town C.D."/>
            <person name="Roe B.A."/>
        </authorList>
    </citation>
    <scope>NUCLEOTIDE SEQUENCE [LARGE SCALE GENOMIC DNA]</scope>
    <source>
        <strain evidence="2">A17</strain>
        <strain evidence="4 5">cv. Jemalong A17</strain>
    </source>
</reference>
<dbReference type="EnsemblPlants" id="KEH19668">
    <property type="protein sequence ID" value="KEH19668"/>
    <property type="gene ID" value="MTR_8g466110"/>
</dbReference>
<dbReference type="InterPro" id="IPR029039">
    <property type="entry name" value="Flavoprotein-like_sf"/>
</dbReference>
<dbReference type="STRING" id="3880.A0A072TS36"/>
<name>A0A072TS36_MEDTR</name>
<gene>
    <name evidence="2" type="ordered locus">MTR_8g466110</name>
    <name evidence="3" type="ordered locus">MTR_8g466150</name>
</gene>
<evidence type="ECO:0000313" key="2">
    <source>
        <dbReference type="EMBL" id="KEH19668.1"/>
    </source>
</evidence>
<dbReference type="GO" id="GO:0016020">
    <property type="term" value="C:membrane"/>
    <property type="evidence" value="ECO:0000318"/>
    <property type="project" value="GO_Central"/>
</dbReference>
<sequence>MRAPPKSDVPIITPNELTEDAIGGLWKTQQLAGKPAGIFYSISSQGDGQETTTEEPLVDHILSTFIGLYTFGAGMFEMEEVKGGSPYGSGTYVGDGTR</sequence>
<dbReference type="Gene3D" id="3.40.50.360">
    <property type="match status" value="1"/>
</dbReference>
<proteinExistence type="inferred from homology"/>
<dbReference type="SUPFAM" id="SSF52218">
    <property type="entry name" value="Flavoproteins"/>
    <property type="match status" value="1"/>
</dbReference>
<dbReference type="EnsemblPlants" id="KEH19669">
    <property type="protein sequence ID" value="KEH19669"/>
    <property type="gene ID" value="MTR_8g466150"/>
</dbReference>
<dbReference type="EMBL" id="CM001224">
    <property type="protein sequence ID" value="KEH19669.1"/>
    <property type="molecule type" value="Genomic_DNA"/>
</dbReference>
<dbReference type="AlphaFoldDB" id="A0A072TS36"/>
<dbReference type="PANTHER" id="PTHR30546">
    <property type="entry name" value="FLAVODOXIN-RELATED PROTEIN WRBA-RELATED"/>
    <property type="match status" value="1"/>
</dbReference>
<dbReference type="PANTHER" id="PTHR30546:SF53">
    <property type="entry name" value="NAD(P)H DEHYDROGENASE (QUINONE)"/>
    <property type="match status" value="1"/>
</dbReference>
<reference evidence="4" key="3">
    <citation type="submission" date="2015-04" db="UniProtKB">
        <authorList>
            <consortium name="EnsemblPlants"/>
        </authorList>
    </citation>
    <scope>IDENTIFICATION</scope>
    <source>
        <strain evidence="4">cv. Jemalong A17</strain>
    </source>
</reference>
<protein>
    <submittedName>
        <fullName evidence="2">Benzoquinone reductase</fullName>
    </submittedName>
</protein>
<evidence type="ECO:0000313" key="3">
    <source>
        <dbReference type="EMBL" id="KEH19669.1"/>
    </source>
</evidence>
<comment type="similarity">
    <text evidence="1">Belongs to the WrbA family.</text>
</comment>
<reference evidence="2 5" key="2">
    <citation type="journal article" date="2014" name="BMC Genomics">
        <title>An improved genome release (version Mt4.0) for the model legume Medicago truncatula.</title>
        <authorList>
            <person name="Tang H."/>
            <person name="Krishnakumar V."/>
            <person name="Bidwell S."/>
            <person name="Rosen B."/>
            <person name="Chan A."/>
            <person name="Zhou S."/>
            <person name="Gentzbittel L."/>
            <person name="Childs K.L."/>
            <person name="Yandell M."/>
            <person name="Gundlach H."/>
            <person name="Mayer K.F."/>
            <person name="Schwartz D.C."/>
            <person name="Town C.D."/>
        </authorList>
    </citation>
    <scope>GENOME REANNOTATION</scope>
    <source>
        <strain evidence="2">A17</strain>
        <strain evidence="4 5">cv. Jemalong A17</strain>
    </source>
</reference>
<dbReference type="Proteomes" id="UP000002051">
    <property type="component" value="Chromosome 8"/>
</dbReference>